<dbReference type="EMBL" id="CAEZWM010000009">
    <property type="protein sequence ID" value="CAB4646925.1"/>
    <property type="molecule type" value="Genomic_DNA"/>
</dbReference>
<dbReference type="InterPro" id="IPR036569">
    <property type="entry name" value="RpiB_LacA_LacB_sf"/>
</dbReference>
<evidence type="ECO:0000313" key="5">
    <source>
        <dbReference type="EMBL" id="CAB4798640.1"/>
    </source>
</evidence>
<gene>
    <name evidence="3" type="ORF">UFOPK2242_00179</name>
    <name evidence="4" type="ORF">UFOPK2925_01425</name>
    <name evidence="5" type="ORF">UFOPK2996_00943</name>
    <name evidence="6" type="ORF">UFOPK3317_00274</name>
    <name evidence="7" type="ORF">UFOPK3974_00243</name>
    <name evidence="8" type="ORF">UFOPK4071_00138</name>
</gene>
<evidence type="ECO:0000313" key="6">
    <source>
        <dbReference type="EMBL" id="CAB4858298.1"/>
    </source>
</evidence>
<comment type="similarity">
    <text evidence="1">Belongs to the LacAB/RpiB family.</text>
</comment>
<evidence type="ECO:0000313" key="8">
    <source>
        <dbReference type="EMBL" id="CAB5001219.1"/>
    </source>
</evidence>
<evidence type="ECO:0000313" key="7">
    <source>
        <dbReference type="EMBL" id="CAB4978932.1"/>
    </source>
</evidence>
<keyword evidence="2" id="KW-0413">Isomerase</keyword>
<dbReference type="EMBL" id="CAFBPF010000008">
    <property type="protein sequence ID" value="CAB5001219.1"/>
    <property type="molecule type" value="Genomic_DNA"/>
</dbReference>
<dbReference type="NCBIfam" id="TIGR01120">
    <property type="entry name" value="rpiB"/>
    <property type="match status" value="1"/>
</dbReference>
<name>A0A6J7CN62_9ZZZZ</name>
<evidence type="ECO:0000256" key="1">
    <source>
        <dbReference type="ARBA" id="ARBA00008754"/>
    </source>
</evidence>
<accession>A0A6J7CN62</accession>
<dbReference type="NCBIfam" id="NF004051">
    <property type="entry name" value="PRK05571.1"/>
    <property type="match status" value="1"/>
</dbReference>
<organism evidence="6">
    <name type="scientific">freshwater metagenome</name>
    <dbReference type="NCBI Taxonomy" id="449393"/>
    <lineage>
        <taxon>unclassified sequences</taxon>
        <taxon>metagenomes</taxon>
        <taxon>ecological metagenomes</taxon>
    </lineage>
</organism>
<dbReference type="PANTHER" id="PTHR43732:SF1">
    <property type="entry name" value="RIBOSE 5-PHOSPHATE ISOMERASE"/>
    <property type="match status" value="1"/>
</dbReference>
<dbReference type="InterPro" id="IPR051812">
    <property type="entry name" value="SPI_LacAB/RpiB"/>
</dbReference>
<evidence type="ECO:0000313" key="4">
    <source>
        <dbReference type="EMBL" id="CAB4790632.1"/>
    </source>
</evidence>
<dbReference type="InterPro" id="IPR004785">
    <property type="entry name" value="RpiB"/>
</dbReference>
<dbReference type="SUPFAM" id="SSF89623">
    <property type="entry name" value="Ribose/Galactose isomerase RpiB/AlsB"/>
    <property type="match status" value="1"/>
</dbReference>
<reference evidence="6" key="1">
    <citation type="submission" date="2020-05" db="EMBL/GenBank/DDBJ databases">
        <authorList>
            <person name="Chiriac C."/>
            <person name="Salcher M."/>
            <person name="Ghai R."/>
            <person name="Kavagutti S V."/>
        </authorList>
    </citation>
    <scope>NUCLEOTIDE SEQUENCE</scope>
</reference>
<dbReference type="InterPro" id="IPR003500">
    <property type="entry name" value="RpiB_LacA_LacB"/>
</dbReference>
<dbReference type="PANTHER" id="PTHR43732">
    <property type="entry name" value="RIBOSE 5-PHOSPHATE ISOMERASE-RELATED"/>
    <property type="match status" value="1"/>
</dbReference>
<dbReference type="EMBL" id="CAEZZU010000256">
    <property type="protein sequence ID" value="CAB4790632.1"/>
    <property type="molecule type" value="Genomic_DNA"/>
</dbReference>
<dbReference type="GO" id="GO:0005975">
    <property type="term" value="P:carbohydrate metabolic process"/>
    <property type="evidence" value="ECO:0007669"/>
    <property type="project" value="InterPro"/>
</dbReference>
<dbReference type="Pfam" id="PF02502">
    <property type="entry name" value="LacAB_rpiB"/>
    <property type="match status" value="1"/>
</dbReference>
<dbReference type="AlphaFoldDB" id="A0A6J7CN62"/>
<sequence>MRVVFGSDHAGFALKQHLVALAEADGFDVTDLGTDSSESVDYPDLGALVGRAVANGDADRGVLICGSGNGIAIAANKINGVRCAVAHDATSARLAVEHNDANICSLGARFIGEQTAEDAVRAFLTATFAGGRHAARVAKITELESN</sequence>
<dbReference type="EMBL" id="CAFAAH010000120">
    <property type="protein sequence ID" value="CAB4798640.1"/>
    <property type="molecule type" value="Genomic_DNA"/>
</dbReference>
<evidence type="ECO:0000313" key="3">
    <source>
        <dbReference type="EMBL" id="CAB4646925.1"/>
    </source>
</evidence>
<dbReference type="Gene3D" id="3.40.1400.10">
    <property type="entry name" value="Sugar-phosphate isomerase, RpiB/LacA/LacB"/>
    <property type="match status" value="1"/>
</dbReference>
<dbReference type="GO" id="GO:0016853">
    <property type="term" value="F:isomerase activity"/>
    <property type="evidence" value="ECO:0007669"/>
    <property type="project" value="UniProtKB-KW"/>
</dbReference>
<dbReference type="EMBL" id="CAFBOR010000019">
    <property type="protein sequence ID" value="CAB4978932.1"/>
    <property type="molecule type" value="Genomic_DNA"/>
</dbReference>
<dbReference type="NCBIfam" id="TIGR00689">
    <property type="entry name" value="rpiB_lacA_lacB"/>
    <property type="match status" value="1"/>
</dbReference>
<dbReference type="EMBL" id="CAFBLK010000030">
    <property type="protein sequence ID" value="CAB4858298.1"/>
    <property type="molecule type" value="Genomic_DNA"/>
</dbReference>
<dbReference type="PIRSF" id="PIRSF005384">
    <property type="entry name" value="RpiB_LacA_B"/>
    <property type="match status" value="1"/>
</dbReference>
<evidence type="ECO:0000256" key="2">
    <source>
        <dbReference type="ARBA" id="ARBA00023235"/>
    </source>
</evidence>
<protein>
    <submittedName>
        <fullName evidence="6">Unannotated protein</fullName>
    </submittedName>
</protein>
<proteinExistence type="inferred from homology"/>